<feature type="domain" description="BED-type" evidence="6">
    <location>
        <begin position="12"/>
        <end position="70"/>
    </location>
</feature>
<evidence type="ECO:0000256" key="5">
    <source>
        <dbReference type="SAM" id="MobiDB-lite"/>
    </source>
</evidence>
<keyword evidence="3" id="KW-0862">Zinc</keyword>
<dbReference type="EMBL" id="JAMKFB020000295">
    <property type="protein sequence ID" value="KAL0150406.1"/>
    <property type="molecule type" value="Genomic_DNA"/>
</dbReference>
<dbReference type="Pfam" id="PF02892">
    <property type="entry name" value="zf-BED"/>
    <property type="match status" value="1"/>
</dbReference>
<dbReference type="Proteomes" id="UP001529510">
    <property type="component" value="Unassembled WGS sequence"/>
</dbReference>
<keyword evidence="2 4" id="KW-0863">Zinc-finger</keyword>
<gene>
    <name evidence="7" type="ORF">M9458_054223</name>
</gene>
<protein>
    <recommendedName>
        <fullName evidence="6">BED-type domain-containing protein</fullName>
    </recommendedName>
</protein>
<evidence type="ECO:0000256" key="1">
    <source>
        <dbReference type="ARBA" id="ARBA00022723"/>
    </source>
</evidence>
<dbReference type="PROSITE" id="PS50808">
    <property type="entry name" value="ZF_BED"/>
    <property type="match status" value="1"/>
</dbReference>
<proteinExistence type="predicted"/>
<organism evidence="7 8">
    <name type="scientific">Cirrhinus mrigala</name>
    <name type="common">Mrigala</name>
    <dbReference type="NCBI Taxonomy" id="683832"/>
    <lineage>
        <taxon>Eukaryota</taxon>
        <taxon>Metazoa</taxon>
        <taxon>Chordata</taxon>
        <taxon>Craniata</taxon>
        <taxon>Vertebrata</taxon>
        <taxon>Euteleostomi</taxon>
        <taxon>Actinopterygii</taxon>
        <taxon>Neopterygii</taxon>
        <taxon>Teleostei</taxon>
        <taxon>Ostariophysi</taxon>
        <taxon>Cypriniformes</taxon>
        <taxon>Cyprinidae</taxon>
        <taxon>Labeoninae</taxon>
        <taxon>Labeonini</taxon>
        <taxon>Cirrhinus</taxon>
    </lineage>
</organism>
<dbReference type="GO" id="GO:0008270">
    <property type="term" value="F:zinc ion binding"/>
    <property type="evidence" value="ECO:0007669"/>
    <property type="project" value="UniProtKB-KW"/>
</dbReference>
<dbReference type="InterPro" id="IPR036236">
    <property type="entry name" value="Znf_C2H2_sf"/>
</dbReference>
<accession>A0ABD0MPD0</accession>
<dbReference type="SUPFAM" id="SSF57667">
    <property type="entry name" value="beta-beta-alpha zinc fingers"/>
    <property type="match status" value="1"/>
</dbReference>
<name>A0ABD0MPD0_CIRMR</name>
<evidence type="ECO:0000259" key="6">
    <source>
        <dbReference type="PROSITE" id="PS50808"/>
    </source>
</evidence>
<feature type="non-terminal residue" evidence="7">
    <location>
        <position position="86"/>
    </location>
</feature>
<evidence type="ECO:0000256" key="4">
    <source>
        <dbReference type="PROSITE-ProRule" id="PRU00027"/>
    </source>
</evidence>
<keyword evidence="8" id="KW-1185">Reference proteome</keyword>
<comment type="caution">
    <text evidence="7">The sequence shown here is derived from an EMBL/GenBank/DDBJ whole genome shotgun (WGS) entry which is preliminary data.</text>
</comment>
<keyword evidence="1" id="KW-0479">Metal-binding</keyword>
<evidence type="ECO:0000313" key="7">
    <source>
        <dbReference type="EMBL" id="KAL0150406.1"/>
    </source>
</evidence>
<sequence length="86" mass="9887">MDEREIQSAPSSLKAKVWRHFGFYRMPGSTALDMTHTVCKLCKTKTKYFGSTTNARAHITRHHPELSNTEQSQPPAADQRTLHFRD</sequence>
<dbReference type="InterPro" id="IPR003656">
    <property type="entry name" value="Znf_BED"/>
</dbReference>
<evidence type="ECO:0000313" key="8">
    <source>
        <dbReference type="Proteomes" id="UP001529510"/>
    </source>
</evidence>
<evidence type="ECO:0000256" key="3">
    <source>
        <dbReference type="ARBA" id="ARBA00022833"/>
    </source>
</evidence>
<evidence type="ECO:0000256" key="2">
    <source>
        <dbReference type="ARBA" id="ARBA00022771"/>
    </source>
</evidence>
<feature type="region of interest" description="Disordered" evidence="5">
    <location>
        <begin position="62"/>
        <end position="86"/>
    </location>
</feature>
<reference evidence="7 8" key="1">
    <citation type="submission" date="2024-05" db="EMBL/GenBank/DDBJ databases">
        <title>Genome sequencing and assembly of Indian major carp, Cirrhinus mrigala (Hamilton, 1822).</title>
        <authorList>
            <person name="Mohindra V."/>
            <person name="Chowdhury L.M."/>
            <person name="Lal K."/>
            <person name="Jena J.K."/>
        </authorList>
    </citation>
    <scope>NUCLEOTIDE SEQUENCE [LARGE SCALE GENOMIC DNA]</scope>
    <source>
        <strain evidence="7">CM1030</strain>
        <tissue evidence="7">Blood</tissue>
    </source>
</reference>
<dbReference type="AlphaFoldDB" id="A0ABD0MPD0"/>